<feature type="transmembrane region" description="Helical" evidence="3">
    <location>
        <begin position="229"/>
        <end position="248"/>
    </location>
</feature>
<evidence type="ECO:0000256" key="2">
    <source>
        <dbReference type="ARBA" id="ARBA00034247"/>
    </source>
</evidence>
<dbReference type="Pfam" id="PF00990">
    <property type="entry name" value="GGDEF"/>
    <property type="match status" value="1"/>
</dbReference>
<dbReference type="KEGG" id="sari:H5J25_12880"/>
<feature type="transmembrane region" description="Helical" evidence="3">
    <location>
        <begin position="161"/>
        <end position="182"/>
    </location>
</feature>
<sequence length="550" mass="60290">MLLAVPVRAQGGGGITGDSMRICVLRDVPGMTARRAFDMAGKFDCSTSQPDFGPGDYWVIGNRLPPGELNRPLLVRTASLRQDRMTLYALYPAERIDAIVTDAHDASRHLQLGAIIERLLPRRDMRPIRLLWHIEGSANLRGIVLAPTIATSGQSAQSNSIMSAVYSAFAGICIALLLYNVGLARALRHAFLPFYCLMMVGMLLYAFTSSGAFAWAFPAVENNARLRMNYVLLAATGIAAINFLRHFFEPHIVTPWLGRMVRMASFAVALPAFGVALLAPWHLKQFDTAFSLGFLILLVAIIPIMVAAWRRKSQFLGLFITAWITPILLAATRTASGLNLIDYSFWLDNSTILSMAFEALLSSLAIAYRILLITRERDVAREQEMAARLLADADPLTGLMNRRAFLREAIGREGEQQLLLLDIDNFKRINDTIGHDGGDNVLRVVARTLRIASDPHALVARVGGEEFAIVSGPGEPVDAEKVLTALRTAPMPYDLGVTASIGLHWGTLLREADWKAMYCAADAALFEAKSAGRDRVRGKDTSRFPVAVAA</sequence>
<feature type="domain" description="GGDEF" evidence="4">
    <location>
        <begin position="414"/>
        <end position="541"/>
    </location>
</feature>
<feature type="transmembrane region" description="Helical" evidence="3">
    <location>
        <begin position="194"/>
        <end position="217"/>
    </location>
</feature>
<dbReference type="EMBL" id="CP061035">
    <property type="protein sequence ID" value="QQV79042.1"/>
    <property type="molecule type" value="Genomic_DNA"/>
</dbReference>
<dbReference type="InterPro" id="IPR043128">
    <property type="entry name" value="Rev_trsase/Diguanyl_cyclase"/>
</dbReference>
<dbReference type="InterPro" id="IPR000160">
    <property type="entry name" value="GGDEF_dom"/>
</dbReference>
<feature type="transmembrane region" description="Helical" evidence="3">
    <location>
        <begin position="352"/>
        <end position="371"/>
    </location>
</feature>
<dbReference type="InterPro" id="IPR011623">
    <property type="entry name" value="7TMR_DISM_rcpt_extracell_dom1"/>
</dbReference>
<comment type="catalytic activity">
    <reaction evidence="2">
        <text>2 GTP = 3',3'-c-di-GMP + 2 diphosphate</text>
        <dbReference type="Rhea" id="RHEA:24898"/>
        <dbReference type="ChEBI" id="CHEBI:33019"/>
        <dbReference type="ChEBI" id="CHEBI:37565"/>
        <dbReference type="ChEBI" id="CHEBI:58805"/>
        <dbReference type="EC" id="2.7.7.65"/>
    </reaction>
</comment>
<reference evidence="6" key="1">
    <citation type="submission" date="2020-09" db="EMBL/GenBank/DDBJ databases">
        <title>Sphingomonas sp., a new species isolated from pork steak.</title>
        <authorList>
            <person name="Heidler von Heilborn D."/>
        </authorList>
    </citation>
    <scope>NUCLEOTIDE SEQUENCE [LARGE SCALE GENOMIC DNA]</scope>
</reference>
<dbReference type="EC" id="2.7.7.65" evidence="1"/>
<dbReference type="PANTHER" id="PTHR45138:SF9">
    <property type="entry name" value="DIGUANYLATE CYCLASE DGCM-RELATED"/>
    <property type="match status" value="1"/>
</dbReference>
<dbReference type="InterPro" id="IPR029787">
    <property type="entry name" value="Nucleotide_cyclase"/>
</dbReference>
<dbReference type="Proteomes" id="UP000595894">
    <property type="component" value="Chromosome"/>
</dbReference>
<feature type="transmembrane region" description="Helical" evidence="3">
    <location>
        <begin position="315"/>
        <end position="332"/>
    </location>
</feature>
<gene>
    <name evidence="5" type="ORF">H5J25_12880</name>
</gene>
<accession>A0A974NYE4</accession>
<evidence type="ECO:0000313" key="5">
    <source>
        <dbReference type="EMBL" id="QQV79042.1"/>
    </source>
</evidence>
<dbReference type="SUPFAM" id="SSF55073">
    <property type="entry name" value="Nucleotide cyclase"/>
    <property type="match status" value="1"/>
</dbReference>
<dbReference type="GO" id="GO:1902201">
    <property type="term" value="P:negative regulation of bacterial-type flagellum-dependent cell motility"/>
    <property type="evidence" value="ECO:0007669"/>
    <property type="project" value="TreeGrafter"/>
</dbReference>
<keyword evidence="3" id="KW-1133">Transmembrane helix</keyword>
<dbReference type="SMART" id="SM00267">
    <property type="entry name" value="GGDEF"/>
    <property type="match status" value="1"/>
</dbReference>
<evidence type="ECO:0000256" key="3">
    <source>
        <dbReference type="SAM" id="Phobius"/>
    </source>
</evidence>
<dbReference type="CDD" id="cd01949">
    <property type="entry name" value="GGDEF"/>
    <property type="match status" value="1"/>
</dbReference>
<dbReference type="AlphaFoldDB" id="A0A974NYE4"/>
<dbReference type="PANTHER" id="PTHR45138">
    <property type="entry name" value="REGULATORY COMPONENTS OF SENSORY TRANSDUCTION SYSTEM"/>
    <property type="match status" value="1"/>
</dbReference>
<evidence type="ECO:0000313" key="6">
    <source>
        <dbReference type="Proteomes" id="UP000595894"/>
    </source>
</evidence>
<dbReference type="GO" id="GO:0005886">
    <property type="term" value="C:plasma membrane"/>
    <property type="evidence" value="ECO:0007669"/>
    <property type="project" value="TreeGrafter"/>
</dbReference>
<proteinExistence type="predicted"/>
<evidence type="ECO:0000256" key="1">
    <source>
        <dbReference type="ARBA" id="ARBA00012528"/>
    </source>
</evidence>
<dbReference type="Gene3D" id="3.30.70.270">
    <property type="match status" value="1"/>
</dbReference>
<name>A0A974NYE4_9SPHN</name>
<evidence type="ECO:0000259" key="4">
    <source>
        <dbReference type="PROSITE" id="PS50887"/>
    </source>
</evidence>
<dbReference type="InterPro" id="IPR050469">
    <property type="entry name" value="Diguanylate_Cyclase"/>
</dbReference>
<keyword evidence="3" id="KW-0812">Transmembrane</keyword>
<keyword evidence="3" id="KW-0472">Membrane</keyword>
<dbReference type="Pfam" id="PF07695">
    <property type="entry name" value="7TMR-DISM_7TM"/>
    <property type="match status" value="1"/>
</dbReference>
<keyword evidence="6" id="KW-1185">Reference proteome</keyword>
<feature type="transmembrane region" description="Helical" evidence="3">
    <location>
        <begin position="289"/>
        <end position="308"/>
    </location>
</feature>
<organism evidence="5 6">
    <name type="scientific">Sphingomonas aliaeris</name>
    <dbReference type="NCBI Taxonomy" id="2759526"/>
    <lineage>
        <taxon>Bacteria</taxon>
        <taxon>Pseudomonadati</taxon>
        <taxon>Pseudomonadota</taxon>
        <taxon>Alphaproteobacteria</taxon>
        <taxon>Sphingomonadales</taxon>
        <taxon>Sphingomonadaceae</taxon>
        <taxon>Sphingomonas</taxon>
    </lineage>
</organism>
<dbReference type="GO" id="GO:0052621">
    <property type="term" value="F:diguanylate cyclase activity"/>
    <property type="evidence" value="ECO:0007669"/>
    <property type="project" value="UniProtKB-EC"/>
</dbReference>
<protein>
    <recommendedName>
        <fullName evidence="1">diguanylate cyclase</fullName>
        <ecNumber evidence="1">2.7.7.65</ecNumber>
    </recommendedName>
</protein>
<feature type="transmembrane region" description="Helical" evidence="3">
    <location>
        <begin position="260"/>
        <end position="283"/>
    </location>
</feature>
<dbReference type="NCBIfam" id="TIGR00254">
    <property type="entry name" value="GGDEF"/>
    <property type="match status" value="1"/>
</dbReference>
<dbReference type="PROSITE" id="PS50887">
    <property type="entry name" value="GGDEF"/>
    <property type="match status" value="1"/>
</dbReference>
<dbReference type="GO" id="GO:0043709">
    <property type="term" value="P:cell adhesion involved in single-species biofilm formation"/>
    <property type="evidence" value="ECO:0007669"/>
    <property type="project" value="TreeGrafter"/>
</dbReference>